<sequence length="74" mass="8646">MSVDRQTLTAKEVSEYIGVSIDMIYKMVRENSIPYIPVGNRKLFRRESIDQWLMEKEATVTDTKETSEINLSIF</sequence>
<dbReference type="EMBL" id="FNEN01000002">
    <property type="protein sequence ID" value="SDI43176.1"/>
    <property type="molecule type" value="Genomic_DNA"/>
</dbReference>
<dbReference type="Proteomes" id="UP000198853">
    <property type="component" value="Unassembled WGS sequence"/>
</dbReference>
<dbReference type="AlphaFoldDB" id="A0A1G8KII2"/>
<dbReference type="Pfam" id="PF12728">
    <property type="entry name" value="HTH_17"/>
    <property type="match status" value="1"/>
</dbReference>
<dbReference type="GO" id="GO:0003677">
    <property type="term" value="F:DNA binding"/>
    <property type="evidence" value="ECO:0007669"/>
    <property type="project" value="InterPro"/>
</dbReference>
<dbReference type="Gene3D" id="3.90.105.50">
    <property type="match status" value="1"/>
</dbReference>
<evidence type="ECO:0000313" key="3">
    <source>
        <dbReference type="Proteomes" id="UP000198853"/>
    </source>
</evidence>
<evidence type="ECO:0000259" key="1">
    <source>
        <dbReference type="Pfam" id="PF12728"/>
    </source>
</evidence>
<dbReference type="NCBIfam" id="TIGR01764">
    <property type="entry name" value="excise"/>
    <property type="match status" value="1"/>
</dbReference>
<dbReference type="SUPFAM" id="SSF46955">
    <property type="entry name" value="Putative DNA-binding domain"/>
    <property type="match status" value="1"/>
</dbReference>
<dbReference type="InterPro" id="IPR038148">
    <property type="entry name" value="Tn1545/Tn916_Xis"/>
</dbReference>
<feature type="domain" description="Helix-turn-helix" evidence="1">
    <location>
        <begin position="8"/>
        <end position="55"/>
    </location>
</feature>
<dbReference type="OrthoDB" id="515428at2"/>
<dbReference type="InterPro" id="IPR041657">
    <property type="entry name" value="HTH_17"/>
</dbReference>
<dbReference type="InterPro" id="IPR009061">
    <property type="entry name" value="DNA-bd_dom_put_sf"/>
</dbReference>
<dbReference type="RefSeq" id="WP_090396045.1">
    <property type="nucleotide sequence ID" value="NZ_FNEN01000002.1"/>
</dbReference>
<proteinExistence type="predicted"/>
<keyword evidence="3" id="KW-1185">Reference proteome</keyword>
<reference evidence="2 3" key="1">
    <citation type="submission" date="2016-10" db="EMBL/GenBank/DDBJ databases">
        <authorList>
            <person name="de Groot N.N."/>
        </authorList>
    </citation>
    <scope>NUCLEOTIDE SEQUENCE [LARGE SCALE GENOMIC DNA]</scope>
    <source>
        <strain evidence="2 3">DSM 21771</strain>
    </source>
</reference>
<organism evidence="2 3">
    <name type="scientific">Natribacillus halophilus</name>
    <dbReference type="NCBI Taxonomy" id="549003"/>
    <lineage>
        <taxon>Bacteria</taxon>
        <taxon>Bacillati</taxon>
        <taxon>Bacillota</taxon>
        <taxon>Bacilli</taxon>
        <taxon>Bacillales</taxon>
        <taxon>Bacillaceae</taxon>
        <taxon>Natribacillus</taxon>
    </lineage>
</organism>
<gene>
    <name evidence="2" type="ORF">SAMN04488123_102122</name>
</gene>
<evidence type="ECO:0000313" key="2">
    <source>
        <dbReference type="EMBL" id="SDI43176.1"/>
    </source>
</evidence>
<protein>
    <submittedName>
        <fullName evidence="2">DNA binding domain-containing protein, excisionase family</fullName>
    </submittedName>
</protein>
<dbReference type="InterPro" id="IPR010093">
    <property type="entry name" value="SinI_DNA-bd"/>
</dbReference>
<accession>A0A1G8KII2</accession>
<name>A0A1G8KII2_9BACI</name>